<protein>
    <submittedName>
        <fullName evidence="1">Uncharacterized protein</fullName>
    </submittedName>
</protein>
<evidence type="ECO:0000313" key="1">
    <source>
        <dbReference type="EMBL" id="KGJ51858.1"/>
    </source>
</evidence>
<accession>A0A099I4S9</accession>
<reference evidence="1 2" key="1">
    <citation type="submission" date="2014-08" db="EMBL/GenBank/DDBJ databases">
        <title>Clostridium innocuum, an unnegligible vancomycin-resistant pathogen causing extra-intestinal infections.</title>
        <authorList>
            <person name="Feng Y."/>
            <person name="Chiu C.-H."/>
        </authorList>
    </citation>
    <scope>NUCLEOTIDE SEQUENCE [LARGE SCALE GENOMIC DNA]</scope>
    <source>
        <strain evidence="1 2">AN88</strain>
    </source>
</reference>
<sequence>MHIPKANGASFSAFYVCFQAKTLQLYEMLLRRMMKAIVFPIGYPHLQPASMSPLLQTGNGNSRQMETFLLSYE</sequence>
<comment type="caution">
    <text evidence="1">The sequence shown here is derived from an EMBL/GenBank/DDBJ whole genome shotgun (WGS) entry which is preliminary data.</text>
</comment>
<dbReference type="Proteomes" id="UP000030008">
    <property type="component" value="Unassembled WGS sequence"/>
</dbReference>
<proteinExistence type="predicted"/>
<gene>
    <name evidence="1" type="ORF">CIAN88_18200</name>
</gene>
<dbReference type="AlphaFoldDB" id="A0A099I4S9"/>
<name>A0A099I4S9_CLOIN</name>
<organism evidence="1 2">
    <name type="scientific">Clostridium innocuum</name>
    <dbReference type="NCBI Taxonomy" id="1522"/>
    <lineage>
        <taxon>Bacteria</taxon>
        <taxon>Bacillati</taxon>
        <taxon>Bacillota</taxon>
        <taxon>Clostridia</taxon>
        <taxon>Eubacteriales</taxon>
        <taxon>Clostridiaceae</taxon>
        <taxon>Clostridium</taxon>
    </lineage>
</organism>
<evidence type="ECO:0000313" key="2">
    <source>
        <dbReference type="Proteomes" id="UP000030008"/>
    </source>
</evidence>
<dbReference type="EMBL" id="JQIF01000095">
    <property type="protein sequence ID" value="KGJ51858.1"/>
    <property type="molecule type" value="Genomic_DNA"/>
</dbReference>